<comment type="caution">
    <text evidence="2">The sequence shown here is derived from an EMBL/GenBank/DDBJ whole genome shotgun (WGS) entry which is preliminary data.</text>
</comment>
<keyword evidence="1" id="KW-0812">Transmembrane</keyword>
<keyword evidence="1" id="KW-0472">Membrane</keyword>
<evidence type="ECO:0000256" key="1">
    <source>
        <dbReference type="SAM" id="Phobius"/>
    </source>
</evidence>
<proteinExistence type="predicted"/>
<protein>
    <submittedName>
        <fullName evidence="2">Uncharacterized protein</fullName>
    </submittedName>
</protein>
<sequence length="52" mass="5844">MGIKVLMWGAAVPTIYYDFVCELWLQIFYWAMASSSALCCAVFTFTPSLVTP</sequence>
<keyword evidence="1" id="KW-1133">Transmembrane helix</keyword>
<reference evidence="2 3" key="1">
    <citation type="journal article" date="2016" name="Genome Biol. Evol.">
        <title>Divergent and convergent evolution of fungal pathogenicity.</title>
        <authorList>
            <person name="Shang Y."/>
            <person name="Xiao G."/>
            <person name="Zheng P."/>
            <person name="Cen K."/>
            <person name="Zhan S."/>
            <person name="Wang C."/>
        </authorList>
    </citation>
    <scope>NUCLEOTIDE SEQUENCE [LARGE SCALE GENOMIC DNA]</scope>
    <source>
        <strain evidence="2 3">ARSEF 2679</strain>
    </source>
</reference>
<keyword evidence="3" id="KW-1185">Reference proteome</keyword>
<dbReference type="AlphaFoldDB" id="A0A167LBG6"/>
<dbReference type="EMBL" id="AZHB01000044">
    <property type="protein sequence ID" value="OAA52887.1"/>
    <property type="molecule type" value="Genomic_DNA"/>
</dbReference>
<gene>
    <name evidence="2" type="ORF">ISF_09270</name>
</gene>
<evidence type="ECO:0000313" key="2">
    <source>
        <dbReference type="EMBL" id="OAA52887.1"/>
    </source>
</evidence>
<evidence type="ECO:0000313" key="3">
    <source>
        <dbReference type="Proteomes" id="UP000076744"/>
    </source>
</evidence>
<dbReference type="RefSeq" id="XP_018699976.1">
    <property type="nucleotide sequence ID" value="XM_018852873.1"/>
</dbReference>
<dbReference type="Proteomes" id="UP000076744">
    <property type="component" value="Unassembled WGS sequence"/>
</dbReference>
<feature type="transmembrane region" description="Helical" evidence="1">
    <location>
        <begin position="27"/>
        <end position="50"/>
    </location>
</feature>
<accession>A0A167LBG6</accession>
<organism evidence="2 3">
    <name type="scientific">Cordyceps fumosorosea (strain ARSEF 2679)</name>
    <name type="common">Isaria fumosorosea</name>
    <dbReference type="NCBI Taxonomy" id="1081104"/>
    <lineage>
        <taxon>Eukaryota</taxon>
        <taxon>Fungi</taxon>
        <taxon>Dikarya</taxon>
        <taxon>Ascomycota</taxon>
        <taxon>Pezizomycotina</taxon>
        <taxon>Sordariomycetes</taxon>
        <taxon>Hypocreomycetidae</taxon>
        <taxon>Hypocreales</taxon>
        <taxon>Cordycipitaceae</taxon>
        <taxon>Cordyceps</taxon>
    </lineage>
</organism>
<name>A0A167LBG6_CORFA</name>
<dbReference type="GeneID" id="30025562"/>